<proteinExistence type="predicted"/>
<evidence type="ECO:0000256" key="1">
    <source>
        <dbReference type="SAM" id="MobiDB-lite"/>
    </source>
</evidence>
<dbReference type="EMBL" id="SRMA01027196">
    <property type="protein sequence ID" value="TRY58315.1"/>
    <property type="molecule type" value="Genomic_DNA"/>
</dbReference>
<keyword evidence="3" id="KW-1185">Reference proteome</keyword>
<organism evidence="2 3">
    <name type="scientific">Danionella cerebrum</name>
    <dbReference type="NCBI Taxonomy" id="2873325"/>
    <lineage>
        <taxon>Eukaryota</taxon>
        <taxon>Metazoa</taxon>
        <taxon>Chordata</taxon>
        <taxon>Craniata</taxon>
        <taxon>Vertebrata</taxon>
        <taxon>Euteleostomi</taxon>
        <taxon>Actinopterygii</taxon>
        <taxon>Neopterygii</taxon>
        <taxon>Teleostei</taxon>
        <taxon>Ostariophysi</taxon>
        <taxon>Cypriniformes</taxon>
        <taxon>Danionidae</taxon>
        <taxon>Danioninae</taxon>
        <taxon>Danionella</taxon>
    </lineage>
</organism>
<evidence type="ECO:0000313" key="2">
    <source>
        <dbReference type="EMBL" id="TRY58315.1"/>
    </source>
</evidence>
<name>A0A553MYT3_9TELE</name>
<dbReference type="AlphaFoldDB" id="A0A553MYT3"/>
<dbReference type="Proteomes" id="UP000316079">
    <property type="component" value="Unassembled WGS sequence"/>
</dbReference>
<comment type="caution">
    <text evidence="2">The sequence shown here is derived from an EMBL/GenBank/DDBJ whole genome shotgun (WGS) entry which is preliminary data.</text>
</comment>
<protein>
    <submittedName>
        <fullName evidence="2">Uncharacterized protein</fullName>
    </submittedName>
</protein>
<evidence type="ECO:0000313" key="3">
    <source>
        <dbReference type="Proteomes" id="UP000316079"/>
    </source>
</evidence>
<sequence length="104" mass="11935">MPERSETAVSPQNQQHTHQQPASHFSLPLEGRGAAMMSKKKTFANCNKRRITLKRYVNCMLTTRAEGQCWTGFRVGGAREKQQLLLDQTEDCPLVENTRHYMNI</sequence>
<gene>
    <name evidence="2" type="ORF">DNTS_031762</name>
</gene>
<reference evidence="2 3" key="1">
    <citation type="journal article" date="2019" name="Sci. Data">
        <title>Hybrid genome assembly and annotation of Danionella translucida.</title>
        <authorList>
            <person name="Kadobianskyi M."/>
            <person name="Schulze L."/>
            <person name="Schuelke M."/>
            <person name="Judkewitz B."/>
        </authorList>
    </citation>
    <scope>NUCLEOTIDE SEQUENCE [LARGE SCALE GENOMIC DNA]</scope>
    <source>
        <strain evidence="2 3">Bolton</strain>
    </source>
</reference>
<feature type="region of interest" description="Disordered" evidence="1">
    <location>
        <begin position="1"/>
        <end position="31"/>
    </location>
</feature>
<accession>A0A553MYT3</accession>
<feature type="compositionally biased region" description="Polar residues" evidence="1">
    <location>
        <begin position="7"/>
        <end position="23"/>
    </location>
</feature>